<reference evidence="1" key="1">
    <citation type="submission" date="2013-10" db="EMBL/GenBank/DDBJ databases">
        <title>Draft genome sequence of Clostridium botulinum type B strain Osaka05.</title>
        <authorList>
            <person name="Sakaguchi Y."/>
            <person name="Hosomi K."/>
            <person name="Uchiyama J."/>
            <person name="Ogura Y."/>
            <person name="Sakaguchi M."/>
            <person name="Kohda T."/>
            <person name="Mukamoto M."/>
            <person name="Misawa N."/>
            <person name="Matsuzaki S."/>
            <person name="Hayashi T."/>
            <person name="Kozaki S."/>
        </authorList>
    </citation>
    <scope>NUCLEOTIDE SEQUENCE</scope>
    <source>
        <strain evidence="1">Osaka05</strain>
    </source>
</reference>
<dbReference type="AlphaFoldDB" id="A0A0S6U1N7"/>
<proteinExistence type="predicted"/>
<dbReference type="Proteomes" id="UP000054164">
    <property type="component" value="Unassembled WGS sequence"/>
</dbReference>
<accession>A0A0S6U1N7</accession>
<dbReference type="EMBL" id="DF384213">
    <property type="protein sequence ID" value="GAE02302.1"/>
    <property type="molecule type" value="Genomic_DNA"/>
</dbReference>
<dbReference type="HOGENOM" id="CLU_2104712_0_0_9"/>
<name>A0A0S6U1N7_CLOBO</name>
<gene>
    <name evidence="1" type="ORF">CBO05C_1992</name>
</gene>
<protein>
    <submittedName>
        <fullName evidence="1">Uncharacterized protein</fullName>
    </submittedName>
</protein>
<sequence>MLPTKANIAINIGVEQGEDKTPPNIPKKKAPSIPFLFLGTLHDLFLDSITPISCKPTKSIIIPSNKYHSFPPDVNNLPTKEEIIPKKVKVIIIPKEKNKEYLKAVFLSFLPYLFT</sequence>
<evidence type="ECO:0000313" key="1">
    <source>
        <dbReference type="EMBL" id="GAE02302.1"/>
    </source>
</evidence>
<organism evidence="1">
    <name type="scientific">Clostridium botulinum B str. Osaka05</name>
    <dbReference type="NCBI Taxonomy" id="1407017"/>
    <lineage>
        <taxon>Bacteria</taxon>
        <taxon>Bacillati</taxon>
        <taxon>Bacillota</taxon>
        <taxon>Clostridia</taxon>
        <taxon>Eubacteriales</taxon>
        <taxon>Clostridiaceae</taxon>
        <taxon>Clostridium</taxon>
    </lineage>
</organism>